<feature type="domain" description="S-adenosyl-l-methionine hydroxide adenosyltransferase C-terminal" evidence="5">
    <location>
        <begin position="149"/>
        <end position="237"/>
    </location>
</feature>
<protein>
    <submittedName>
        <fullName evidence="6">Protein containing DUF62</fullName>
    </submittedName>
</protein>
<dbReference type="InterPro" id="IPR002747">
    <property type="entry name" value="SAM_OH_AdoTrfase"/>
</dbReference>
<dbReference type="InterPro" id="IPR023228">
    <property type="entry name" value="SAM_OH_AdoTrfase_N_sf"/>
</dbReference>
<dbReference type="AlphaFoldDB" id="T0XWU7"/>
<evidence type="ECO:0000313" key="6">
    <source>
        <dbReference type="EMBL" id="EQD27291.1"/>
    </source>
</evidence>
<dbReference type="PANTHER" id="PTHR35092:SF1">
    <property type="entry name" value="CHLORINASE MJ1651"/>
    <property type="match status" value="1"/>
</dbReference>
<feature type="domain" description="S-adenosyl-l-methionine hydroxide adenosyltransferase N-terminal" evidence="4">
    <location>
        <begin position="1"/>
        <end position="128"/>
    </location>
</feature>
<comment type="similarity">
    <text evidence="2">Belongs to the SAM hydrolase / SAM-dependent halogenase family.</text>
</comment>
<gene>
    <name evidence="6" type="ORF">B1B_19207</name>
</gene>
<feature type="region of interest" description="Disordered" evidence="3">
    <location>
        <begin position="122"/>
        <end position="149"/>
    </location>
</feature>
<feature type="non-terminal residue" evidence="6">
    <location>
        <position position="1"/>
    </location>
</feature>
<dbReference type="SUPFAM" id="SSF101852">
    <property type="entry name" value="Bacterial fluorinating enzyme, C-terminal domain"/>
    <property type="match status" value="1"/>
</dbReference>
<name>T0XWU7_9ZZZZ</name>
<organism evidence="6">
    <name type="scientific">mine drainage metagenome</name>
    <dbReference type="NCBI Taxonomy" id="410659"/>
    <lineage>
        <taxon>unclassified sequences</taxon>
        <taxon>metagenomes</taxon>
        <taxon>ecological metagenomes</taxon>
    </lineage>
</organism>
<evidence type="ECO:0000259" key="4">
    <source>
        <dbReference type="Pfam" id="PF01887"/>
    </source>
</evidence>
<reference evidence="6" key="2">
    <citation type="journal article" date="2014" name="ISME J.">
        <title>Microbial stratification in low pH oxic and suboxic macroscopic growths along an acid mine drainage.</title>
        <authorList>
            <person name="Mendez-Garcia C."/>
            <person name="Mesa V."/>
            <person name="Sprenger R.R."/>
            <person name="Richter M."/>
            <person name="Diez M.S."/>
            <person name="Solano J."/>
            <person name="Bargiela R."/>
            <person name="Golyshina O.V."/>
            <person name="Manteca A."/>
            <person name="Ramos J.L."/>
            <person name="Gallego J.R."/>
            <person name="Llorente I."/>
            <person name="Martins Dos Santos V.A."/>
            <person name="Jensen O.N."/>
            <person name="Pelaez A.I."/>
            <person name="Sanchez J."/>
            <person name="Ferrer M."/>
        </authorList>
    </citation>
    <scope>NUCLEOTIDE SEQUENCE</scope>
</reference>
<evidence type="ECO:0000256" key="2">
    <source>
        <dbReference type="ARBA" id="ARBA00024035"/>
    </source>
</evidence>
<dbReference type="Gene3D" id="2.40.30.90">
    <property type="entry name" value="Bacterial fluorinating enzyme like"/>
    <property type="match status" value="1"/>
</dbReference>
<dbReference type="EMBL" id="AUZY01012902">
    <property type="protein sequence ID" value="EQD27291.1"/>
    <property type="molecule type" value="Genomic_DNA"/>
</dbReference>
<dbReference type="Pfam" id="PF20257">
    <property type="entry name" value="SAM_HAT_C"/>
    <property type="match status" value="1"/>
</dbReference>
<accession>T0XWU7</accession>
<keyword evidence="1" id="KW-0949">S-adenosyl-L-methionine</keyword>
<dbReference type="InterPro" id="IPR046469">
    <property type="entry name" value="SAM_HAT_N"/>
</dbReference>
<feature type="region of interest" description="Disordered" evidence="3">
    <location>
        <begin position="233"/>
        <end position="255"/>
    </location>
</feature>
<dbReference type="PIRSF" id="PIRSF006779">
    <property type="entry name" value="UCP006779"/>
    <property type="match status" value="1"/>
</dbReference>
<dbReference type="Gene3D" id="3.40.50.10790">
    <property type="entry name" value="S-adenosyl-l-methionine hydroxide adenosyltransferase, N-terminal"/>
    <property type="match status" value="1"/>
</dbReference>
<reference evidence="6" key="1">
    <citation type="submission" date="2013-08" db="EMBL/GenBank/DDBJ databases">
        <authorList>
            <person name="Mendez C."/>
            <person name="Richter M."/>
            <person name="Ferrer M."/>
            <person name="Sanchez J."/>
        </authorList>
    </citation>
    <scope>NUCLEOTIDE SEQUENCE</scope>
</reference>
<dbReference type="SUPFAM" id="SSF102522">
    <property type="entry name" value="Bacterial fluorinating enzyme, N-terminal domain"/>
    <property type="match status" value="1"/>
</dbReference>
<evidence type="ECO:0000259" key="5">
    <source>
        <dbReference type="Pfam" id="PF20257"/>
    </source>
</evidence>
<dbReference type="Pfam" id="PF01887">
    <property type="entry name" value="SAM_HAT_N"/>
    <property type="match status" value="1"/>
</dbReference>
<dbReference type="InterPro" id="IPR023227">
    <property type="entry name" value="SAM_OH_AdoTrfase_C_sf"/>
</dbReference>
<evidence type="ECO:0000256" key="3">
    <source>
        <dbReference type="SAM" id="MobiDB-lite"/>
    </source>
</evidence>
<proteinExistence type="inferred from homology"/>
<sequence length="255" mass="26013">ILSLAPDVRLVDITHHIRPQGIGEAAFLLSHIAPTFPSGTIHVAVVDPGVGTGRQPVGIECEEGSHLIGPDNGVFGPVREKLGTRRVVRLDPSRVRPGGSLSATFEGRDLFAPAAARLARGTGLGDLGTPTELRAESAPRTPSRAPGSGSVVHVDVFGNLITDLPPGALPGPGNPVRVSWKGPGGSGARVLPRVRTYGDLPPGTLGVLVSSFGLVEIARAGGSAAAALSLGEGSSVTLTPGPSRHAGTLRHRQSL</sequence>
<comment type="caution">
    <text evidence="6">The sequence shown here is derived from an EMBL/GenBank/DDBJ whole genome shotgun (WGS) entry which is preliminary data.</text>
</comment>
<dbReference type="PANTHER" id="PTHR35092">
    <property type="entry name" value="CHLORINASE MJ1651"/>
    <property type="match status" value="1"/>
</dbReference>
<evidence type="ECO:0000256" key="1">
    <source>
        <dbReference type="ARBA" id="ARBA00022691"/>
    </source>
</evidence>
<dbReference type="InterPro" id="IPR046470">
    <property type="entry name" value="SAM_HAT_C"/>
</dbReference>